<organism evidence="3 4">
    <name type="scientific">Paecilomyces lecythidis</name>
    <dbReference type="NCBI Taxonomy" id="3004212"/>
    <lineage>
        <taxon>Eukaryota</taxon>
        <taxon>Fungi</taxon>
        <taxon>Dikarya</taxon>
        <taxon>Ascomycota</taxon>
        <taxon>Pezizomycotina</taxon>
        <taxon>Eurotiomycetes</taxon>
        <taxon>Eurotiomycetidae</taxon>
        <taxon>Eurotiales</taxon>
        <taxon>Thermoascaceae</taxon>
        <taxon>Paecilomyces</taxon>
    </lineage>
</organism>
<evidence type="ECO:0000313" key="4">
    <source>
        <dbReference type="Proteomes" id="UP001583193"/>
    </source>
</evidence>
<feature type="compositionally biased region" description="Basic and acidic residues" evidence="1">
    <location>
        <begin position="226"/>
        <end position="237"/>
    </location>
</feature>
<feature type="compositionally biased region" description="Basic and acidic residues" evidence="1">
    <location>
        <begin position="113"/>
        <end position="176"/>
    </location>
</feature>
<sequence>MAPQSAQGEEEDYMSMAIIEPEKKETFAQRKLRKQRKAEAKAKVPSKAERAAQEAARREAALSETTLDPNNKGFRMMAKLGFKVGDALGKQPSTSTTDSGTSTDGAAPAETDDWGRRRTEPLNITVKEDRGGIGLDNEKKRKIREEAAEMSKKVKAEEGDYRERMRLEREERRTEAQVRAAQKVAEKLDAESDGDDETVRPSGTDKKTPGEEEQGQEEGEEEIDTNAEKSSADDGTSRKRRKVKPTSQINVLYRGLVREREEKEREIQARHIMQTSLPSSFFPDPKLPGYEDPNLDSDDRHALGLQKDPAMVVEQELDEEDPELDEFNQLEPKERLMKLVLYLREKHQYCFWCKYRYETDELEGCPGLTEEDHD</sequence>
<dbReference type="PROSITE" id="PS50174">
    <property type="entry name" value="G_PATCH"/>
    <property type="match status" value="1"/>
</dbReference>
<dbReference type="SMART" id="SM01173">
    <property type="entry name" value="DUF4187"/>
    <property type="match status" value="1"/>
</dbReference>
<dbReference type="InterPro" id="IPR000467">
    <property type="entry name" value="G_patch_dom"/>
</dbReference>
<dbReference type="InterPro" id="IPR039249">
    <property type="entry name" value="GPATCH11"/>
</dbReference>
<feature type="compositionally biased region" description="Low complexity" evidence="1">
    <location>
        <begin position="93"/>
        <end position="105"/>
    </location>
</feature>
<dbReference type="Proteomes" id="UP001583193">
    <property type="component" value="Unassembled WGS sequence"/>
</dbReference>
<feature type="compositionally biased region" description="Basic and acidic residues" evidence="1">
    <location>
        <begin position="37"/>
        <end position="61"/>
    </location>
</feature>
<accession>A0ABR3WVY6</accession>
<dbReference type="Pfam" id="PF13821">
    <property type="entry name" value="DUF4187"/>
    <property type="match status" value="1"/>
</dbReference>
<keyword evidence="4" id="KW-1185">Reference proteome</keyword>
<reference evidence="3 4" key="1">
    <citation type="journal article" date="2024" name="IMA Fungus">
        <title>IMA Genome - F19 : A genome assembly and annotation guide to empower mycologists, including annotated draft genome sequences of Ceratocystis pirilliformis, Diaporthe australafricana, Fusarium ophioides, Paecilomyces lecythidis, and Sporothrix stenoceras.</title>
        <authorList>
            <person name="Aylward J."/>
            <person name="Wilson A.M."/>
            <person name="Visagie C.M."/>
            <person name="Spraker J."/>
            <person name="Barnes I."/>
            <person name="Buitendag C."/>
            <person name="Ceriani C."/>
            <person name="Del Mar Angel L."/>
            <person name="du Plessis D."/>
            <person name="Fuchs T."/>
            <person name="Gasser K."/>
            <person name="Kramer D."/>
            <person name="Li W."/>
            <person name="Munsamy K."/>
            <person name="Piso A."/>
            <person name="Price J.L."/>
            <person name="Sonnekus B."/>
            <person name="Thomas C."/>
            <person name="van der Nest A."/>
            <person name="van Dijk A."/>
            <person name="van Heerden A."/>
            <person name="van Vuuren N."/>
            <person name="Yilmaz N."/>
            <person name="Duong T.A."/>
            <person name="van der Merwe N.A."/>
            <person name="Wingfield M.J."/>
            <person name="Wingfield B.D."/>
        </authorList>
    </citation>
    <scope>NUCLEOTIDE SEQUENCE [LARGE SCALE GENOMIC DNA]</scope>
    <source>
        <strain evidence="3 4">CMW 18167</strain>
    </source>
</reference>
<evidence type="ECO:0000313" key="3">
    <source>
        <dbReference type="EMBL" id="KAL1867597.1"/>
    </source>
</evidence>
<comment type="caution">
    <text evidence="3">The sequence shown here is derived from an EMBL/GenBank/DDBJ whole genome shotgun (WGS) entry which is preliminary data.</text>
</comment>
<evidence type="ECO:0000256" key="1">
    <source>
        <dbReference type="SAM" id="MobiDB-lite"/>
    </source>
</evidence>
<feature type="region of interest" description="Disordered" evidence="1">
    <location>
        <begin position="85"/>
        <end position="245"/>
    </location>
</feature>
<dbReference type="PANTHER" id="PTHR21032">
    <property type="entry name" value="G PATCH DOMAIN-CONTAINING PROTEIN 11"/>
    <property type="match status" value="1"/>
</dbReference>
<dbReference type="InterPro" id="IPR025239">
    <property type="entry name" value="DUF4187"/>
</dbReference>
<dbReference type="PANTHER" id="PTHR21032:SF0">
    <property type="entry name" value="G PATCH DOMAIN-CONTAINING PROTEIN 11"/>
    <property type="match status" value="1"/>
</dbReference>
<feature type="region of interest" description="Disordered" evidence="1">
    <location>
        <begin position="1"/>
        <end position="73"/>
    </location>
</feature>
<feature type="region of interest" description="Disordered" evidence="1">
    <location>
        <begin position="270"/>
        <end position="301"/>
    </location>
</feature>
<feature type="compositionally biased region" description="Basic and acidic residues" evidence="1">
    <location>
        <begin position="197"/>
        <end position="210"/>
    </location>
</feature>
<name>A0ABR3WVY6_9EURO</name>
<evidence type="ECO:0000259" key="2">
    <source>
        <dbReference type="PROSITE" id="PS50174"/>
    </source>
</evidence>
<protein>
    <recommendedName>
        <fullName evidence="2">G-patch domain-containing protein</fullName>
    </recommendedName>
</protein>
<gene>
    <name evidence="3" type="ORF">Plec18167_008597</name>
</gene>
<feature type="compositionally biased region" description="Acidic residues" evidence="1">
    <location>
        <begin position="211"/>
        <end position="225"/>
    </location>
</feature>
<feature type="domain" description="G-patch" evidence="2">
    <location>
        <begin position="69"/>
        <end position="138"/>
    </location>
</feature>
<dbReference type="EMBL" id="JAVDPF010000043">
    <property type="protein sequence ID" value="KAL1867597.1"/>
    <property type="molecule type" value="Genomic_DNA"/>
</dbReference>
<proteinExistence type="predicted"/>